<evidence type="ECO:0000313" key="10">
    <source>
        <dbReference type="Proteomes" id="UP000445000"/>
    </source>
</evidence>
<comment type="subcellular location">
    <subcellularLocation>
        <location evidence="1">Cell membrane</location>
        <topology evidence="1">Multi-pass membrane protein</topology>
    </subcellularLocation>
    <subcellularLocation>
        <location evidence="6">Membrane</location>
        <topology evidence="6">Multi-pass membrane protein</topology>
    </subcellularLocation>
</comment>
<dbReference type="Pfam" id="PF01618">
    <property type="entry name" value="MotA_ExbB"/>
    <property type="match status" value="1"/>
</dbReference>
<dbReference type="EMBL" id="BLJN01000003">
    <property type="protein sequence ID" value="GFE81373.1"/>
    <property type="molecule type" value="Genomic_DNA"/>
</dbReference>
<sequence length="145" mass="15980">MNSFIVQWTHALVPLLLTPVVIGLFVCIALACVDVGVLFGERGFLRRRERPADIGAVERRAHRRIERADILTRTSPMLGLMATLISLGPGLKALSNGSLNLLAEAMLTAFDATVLGLAAGVVGFIIGRLRRRWYDEALLRWEQQS</sequence>
<keyword evidence="4 7" id="KW-1133">Transmembrane helix</keyword>
<keyword evidence="2" id="KW-1003">Cell membrane</keyword>
<dbReference type="PANTHER" id="PTHR30625:SF3">
    <property type="entry name" value="TOL-PAL SYSTEM PROTEIN TOLQ"/>
    <property type="match status" value="1"/>
</dbReference>
<accession>A0A829YEK1</accession>
<dbReference type="PANTHER" id="PTHR30625">
    <property type="entry name" value="PROTEIN TOLQ"/>
    <property type="match status" value="1"/>
</dbReference>
<evidence type="ECO:0000256" key="2">
    <source>
        <dbReference type="ARBA" id="ARBA00022475"/>
    </source>
</evidence>
<keyword evidence="5 7" id="KW-0472">Membrane</keyword>
<keyword evidence="6" id="KW-0653">Protein transport</keyword>
<feature type="transmembrane region" description="Helical" evidence="7">
    <location>
        <begin position="70"/>
        <end position="89"/>
    </location>
</feature>
<keyword evidence="10" id="KW-1185">Reference proteome</keyword>
<evidence type="ECO:0000256" key="1">
    <source>
        <dbReference type="ARBA" id="ARBA00004651"/>
    </source>
</evidence>
<evidence type="ECO:0000256" key="3">
    <source>
        <dbReference type="ARBA" id="ARBA00022692"/>
    </source>
</evidence>
<evidence type="ECO:0000313" key="9">
    <source>
        <dbReference type="EMBL" id="GFE81373.1"/>
    </source>
</evidence>
<dbReference type="GO" id="GO:0005886">
    <property type="term" value="C:plasma membrane"/>
    <property type="evidence" value="ECO:0007669"/>
    <property type="project" value="UniProtKB-SubCell"/>
</dbReference>
<proteinExistence type="inferred from homology"/>
<feature type="domain" description="MotA/TolQ/ExbB proton channel" evidence="8">
    <location>
        <begin position="52"/>
        <end position="142"/>
    </location>
</feature>
<reference evidence="10" key="1">
    <citation type="submission" date="2020-01" db="EMBL/GenBank/DDBJ databases">
        <title>'Steroidobacter agaridevorans' sp. nov., agar-degrading bacteria isolated from rhizosphere soils.</title>
        <authorList>
            <person name="Ikenaga M."/>
            <person name="Kataoka M."/>
            <person name="Murouchi A."/>
            <person name="Katsuragi S."/>
            <person name="Sakai M."/>
        </authorList>
    </citation>
    <scope>NUCLEOTIDE SEQUENCE [LARGE SCALE GENOMIC DNA]</scope>
    <source>
        <strain evidence="10">YU21-B</strain>
    </source>
</reference>
<feature type="transmembrane region" description="Helical" evidence="7">
    <location>
        <begin position="20"/>
        <end position="40"/>
    </location>
</feature>
<dbReference type="GO" id="GO:0017038">
    <property type="term" value="P:protein import"/>
    <property type="evidence" value="ECO:0007669"/>
    <property type="project" value="TreeGrafter"/>
</dbReference>
<evidence type="ECO:0000259" key="8">
    <source>
        <dbReference type="Pfam" id="PF01618"/>
    </source>
</evidence>
<dbReference type="Proteomes" id="UP000445000">
    <property type="component" value="Unassembled WGS sequence"/>
</dbReference>
<feature type="transmembrane region" description="Helical" evidence="7">
    <location>
        <begin position="101"/>
        <end position="126"/>
    </location>
</feature>
<keyword evidence="6" id="KW-0813">Transport</keyword>
<protein>
    <recommendedName>
        <fullName evidence="8">MotA/TolQ/ExbB proton channel domain-containing protein</fullName>
    </recommendedName>
</protein>
<dbReference type="RefSeq" id="WP_161813031.1">
    <property type="nucleotide sequence ID" value="NZ_BLJN01000003.1"/>
</dbReference>
<evidence type="ECO:0000256" key="5">
    <source>
        <dbReference type="ARBA" id="ARBA00023136"/>
    </source>
</evidence>
<comment type="caution">
    <text evidence="9">The sequence shown here is derived from an EMBL/GenBank/DDBJ whole genome shotgun (WGS) entry which is preliminary data.</text>
</comment>
<evidence type="ECO:0000256" key="7">
    <source>
        <dbReference type="SAM" id="Phobius"/>
    </source>
</evidence>
<name>A0A829YEK1_9GAMM</name>
<organism evidence="9 10">
    <name type="scientific">Steroidobacter agaridevorans</name>
    <dbReference type="NCBI Taxonomy" id="2695856"/>
    <lineage>
        <taxon>Bacteria</taxon>
        <taxon>Pseudomonadati</taxon>
        <taxon>Pseudomonadota</taxon>
        <taxon>Gammaproteobacteria</taxon>
        <taxon>Steroidobacterales</taxon>
        <taxon>Steroidobacteraceae</taxon>
        <taxon>Steroidobacter</taxon>
    </lineage>
</organism>
<evidence type="ECO:0000256" key="4">
    <source>
        <dbReference type="ARBA" id="ARBA00022989"/>
    </source>
</evidence>
<comment type="similarity">
    <text evidence="6">Belongs to the exbB/tolQ family.</text>
</comment>
<dbReference type="InterPro" id="IPR050790">
    <property type="entry name" value="ExbB/TolQ_transport"/>
</dbReference>
<gene>
    <name evidence="9" type="ORF">GCM10011487_33730</name>
</gene>
<dbReference type="AlphaFoldDB" id="A0A829YEK1"/>
<evidence type="ECO:0000256" key="6">
    <source>
        <dbReference type="RuleBase" id="RU004057"/>
    </source>
</evidence>
<keyword evidence="3 7" id="KW-0812">Transmembrane</keyword>
<dbReference type="InterPro" id="IPR002898">
    <property type="entry name" value="MotA_ExbB_proton_chnl"/>
</dbReference>